<feature type="transmembrane region" description="Helical" evidence="1">
    <location>
        <begin position="153"/>
        <end position="175"/>
    </location>
</feature>
<name>A0A9P4N403_9PLEO</name>
<dbReference type="AlphaFoldDB" id="A0A9P4N403"/>
<keyword evidence="3" id="KW-1185">Reference proteome</keyword>
<dbReference type="Proteomes" id="UP000800093">
    <property type="component" value="Unassembled WGS sequence"/>
</dbReference>
<keyword evidence="1" id="KW-1133">Transmembrane helix</keyword>
<feature type="transmembrane region" description="Helical" evidence="1">
    <location>
        <begin position="65"/>
        <end position="87"/>
    </location>
</feature>
<gene>
    <name evidence="2" type="ORF">CC78DRAFT_216568</name>
</gene>
<reference evidence="3" key="1">
    <citation type="journal article" date="2020" name="Stud. Mycol.">
        <title>101 Dothideomycetes genomes: A test case for predicting lifestyles and emergence of pathogens.</title>
        <authorList>
            <person name="Haridas S."/>
            <person name="Albert R."/>
            <person name="Binder M."/>
            <person name="Bloem J."/>
            <person name="LaButti K."/>
            <person name="Salamov A."/>
            <person name="Andreopoulos B."/>
            <person name="Baker S."/>
            <person name="Barry K."/>
            <person name="Bills G."/>
            <person name="Bluhm B."/>
            <person name="Cannon C."/>
            <person name="Castanera R."/>
            <person name="Culley D."/>
            <person name="Daum C."/>
            <person name="Ezra D."/>
            <person name="Gonzalez J."/>
            <person name="Henrissat B."/>
            <person name="Kuo A."/>
            <person name="Liang C."/>
            <person name="Lipzen A."/>
            <person name="Lutzoni F."/>
            <person name="Magnuson J."/>
            <person name="Mondo S."/>
            <person name="Nolan M."/>
            <person name="Ohm R."/>
            <person name="Pangilinan J."/>
            <person name="Park H.-J."/>
            <person name="Ramirez L."/>
            <person name="Alfaro M."/>
            <person name="Sun H."/>
            <person name="Tritt A."/>
            <person name="Yoshinaga Y."/>
            <person name="Zwiers L.-H."/>
            <person name="Turgeon B."/>
            <person name="Goodwin S."/>
            <person name="Spatafora J."/>
            <person name="Crous P."/>
            <person name="Grigoriev I."/>
        </authorList>
    </citation>
    <scope>NUCLEOTIDE SEQUENCE [LARGE SCALE GENOMIC DNA]</scope>
    <source>
        <strain evidence="3">CBS 304.66</strain>
    </source>
</reference>
<dbReference type="OrthoDB" id="5427664at2759"/>
<comment type="caution">
    <text evidence="2">The sequence shown here is derived from an EMBL/GenBank/DDBJ whole genome shotgun (WGS) entry which is preliminary data.</text>
</comment>
<evidence type="ECO:0000313" key="3">
    <source>
        <dbReference type="Proteomes" id="UP000800093"/>
    </source>
</evidence>
<protein>
    <submittedName>
        <fullName evidence="2">Uncharacterized protein</fullName>
    </submittedName>
</protein>
<feature type="transmembrane region" description="Helical" evidence="1">
    <location>
        <begin position="31"/>
        <end position="53"/>
    </location>
</feature>
<accession>A0A9P4N403</accession>
<organism evidence="2 3">
    <name type="scientific">Lojkania enalia</name>
    <dbReference type="NCBI Taxonomy" id="147567"/>
    <lineage>
        <taxon>Eukaryota</taxon>
        <taxon>Fungi</taxon>
        <taxon>Dikarya</taxon>
        <taxon>Ascomycota</taxon>
        <taxon>Pezizomycotina</taxon>
        <taxon>Dothideomycetes</taxon>
        <taxon>Pleosporomycetidae</taxon>
        <taxon>Pleosporales</taxon>
        <taxon>Pleosporales incertae sedis</taxon>
        <taxon>Lojkania</taxon>
    </lineage>
</organism>
<feature type="transmembrane region" description="Helical" evidence="1">
    <location>
        <begin position="236"/>
        <end position="256"/>
    </location>
</feature>
<dbReference type="EMBL" id="ML986612">
    <property type="protein sequence ID" value="KAF2264987.1"/>
    <property type="molecule type" value="Genomic_DNA"/>
</dbReference>
<sequence>MLFTISDIMTILTVAYMINFELTGKCSMSTYHYYVAFDSVLIACSCILAVFTTSGRRYWDSFAGVFRFLAMLIIFVLLGVFLGYQALRHWSTDFPEWNPPDTRTRNDSTLLLPASCFLDPSLIATRSPYAGALDEQKMSRIGWPVRTYELPEIWIYIFLVVTFVGASIAYAYNWLYKCKYRSNPFITLRGFDMRWLWAITLLPCLGTYFFCAWHIFRLRQWARLSGWMRDESEDDWSSVGQLLPLLTLLLLLTSGFDYELLARNNRYEYDMNRSVN</sequence>
<keyword evidence="1" id="KW-0812">Transmembrane</keyword>
<evidence type="ECO:0000256" key="1">
    <source>
        <dbReference type="SAM" id="Phobius"/>
    </source>
</evidence>
<keyword evidence="1" id="KW-0472">Membrane</keyword>
<feature type="transmembrane region" description="Helical" evidence="1">
    <location>
        <begin position="195"/>
        <end position="216"/>
    </location>
</feature>
<proteinExistence type="predicted"/>
<evidence type="ECO:0000313" key="2">
    <source>
        <dbReference type="EMBL" id="KAF2264987.1"/>
    </source>
</evidence>